<evidence type="ECO:0008006" key="8">
    <source>
        <dbReference type="Google" id="ProtNLM"/>
    </source>
</evidence>
<name>X0TY75_9ZZZZ</name>
<dbReference type="PANTHER" id="PTHR11910">
    <property type="entry name" value="ATP SYNTHASE DELTA CHAIN"/>
    <property type="match status" value="1"/>
</dbReference>
<evidence type="ECO:0000256" key="5">
    <source>
        <dbReference type="ARBA" id="ARBA00023136"/>
    </source>
</evidence>
<dbReference type="GO" id="GO:0046933">
    <property type="term" value="F:proton-transporting ATP synthase activity, rotational mechanism"/>
    <property type="evidence" value="ECO:0007669"/>
    <property type="project" value="InterPro"/>
</dbReference>
<keyword evidence="5" id="KW-0472">Membrane</keyword>
<dbReference type="AlphaFoldDB" id="X0TY75"/>
<evidence type="ECO:0000256" key="6">
    <source>
        <dbReference type="ARBA" id="ARBA00023310"/>
    </source>
</evidence>
<dbReference type="SUPFAM" id="SSF47928">
    <property type="entry name" value="N-terminal domain of the delta subunit of the F1F0-ATP synthase"/>
    <property type="match status" value="1"/>
</dbReference>
<dbReference type="GO" id="GO:0016020">
    <property type="term" value="C:membrane"/>
    <property type="evidence" value="ECO:0007669"/>
    <property type="project" value="UniProtKB-SubCell"/>
</dbReference>
<keyword evidence="4" id="KW-0406">Ion transport</keyword>
<keyword evidence="3" id="KW-0375">Hydrogen ion transport</keyword>
<reference evidence="7" key="1">
    <citation type="journal article" date="2014" name="Front. Microbiol.">
        <title>High frequency of phylogenetically diverse reductive dehalogenase-homologous genes in deep subseafloor sedimentary metagenomes.</title>
        <authorList>
            <person name="Kawai M."/>
            <person name="Futagami T."/>
            <person name="Toyoda A."/>
            <person name="Takaki Y."/>
            <person name="Nishi S."/>
            <person name="Hori S."/>
            <person name="Arai W."/>
            <person name="Tsubouchi T."/>
            <person name="Morono Y."/>
            <person name="Uchiyama I."/>
            <person name="Ito T."/>
            <person name="Fujiyama A."/>
            <person name="Inagaki F."/>
            <person name="Takami H."/>
        </authorList>
    </citation>
    <scope>NUCLEOTIDE SEQUENCE</scope>
    <source>
        <strain evidence="7">Expedition CK06-06</strain>
    </source>
</reference>
<organism evidence="7">
    <name type="scientific">marine sediment metagenome</name>
    <dbReference type="NCBI Taxonomy" id="412755"/>
    <lineage>
        <taxon>unclassified sequences</taxon>
        <taxon>metagenomes</taxon>
        <taxon>ecological metagenomes</taxon>
    </lineage>
</organism>
<dbReference type="Gene3D" id="1.10.520.20">
    <property type="entry name" value="N-terminal domain of the delta subunit of the F1F0-ATP synthase"/>
    <property type="match status" value="1"/>
</dbReference>
<proteinExistence type="inferred from homology"/>
<comment type="subcellular location">
    <subcellularLocation>
        <location evidence="1">Membrane</location>
    </subcellularLocation>
</comment>
<sequence>YAAALYQISVEDAAVKAIEDELAAVAQSTSDEPEVQRFLAHPLVPKETKSQFLAAAFPKTSDRMKHFLELLIRNRRETYLDLIYDEFMEIRTADEGMIQVTVTTAQTLSAEDRGRLSERLEKALNRPVQLEERIDESMLGGARIEAAGHVMDGTIRARLRELRKQLEE</sequence>
<evidence type="ECO:0000256" key="4">
    <source>
        <dbReference type="ARBA" id="ARBA00023065"/>
    </source>
</evidence>
<comment type="caution">
    <text evidence="7">The sequence shown here is derived from an EMBL/GenBank/DDBJ whole genome shotgun (WGS) entry which is preliminary data.</text>
</comment>
<dbReference type="PRINTS" id="PR00125">
    <property type="entry name" value="ATPASEDELTA"/>
</dbReference>
<evidence type="ECO:0000256" key="2">
    <source>
        <dbReference type="ARBA" id="ARBA00022448"/>
    </source>
</evidence>
<dbReference type="HAMAP" id="MF_01416">
    <property type="entry name" value="ATP_synth_delta_bact"/>
    <property type="match status" value="1"/>
</dbReference>
<gene>
    <name evidence="7" type="ORF">S01H1_25761</name>
</gene>
<dbReference type="InterPro" id="IPR026015">
    <property type="entry name" value="ATP_synth_OSCP/delta_N_sf"/>
</dbReference>
<dbReference type="EMBL" id="BARS01015584">
    <property type="protein sequence ID" value="GAF92091.1"/>
    <property type="molecule type" value="Genomic_DNA"/>
</dbReference>
<dbReference type="InterPro" id="IPR000711">
    <property type="entry name" value="ATPase_OSCP/dsu"/>
</dbReference>
<protein>
    <recommendedName>
        <fullName evidence="8">ATP synthase subunit delta</fullName>
    </recommendedName>
</protein>
<feature type="non-terminal residue" evidence="7">
    <location>
        <position position="1"/>
    </location>
</feature>
<dbReference type="Pfam" id="PF00213">
    <property type="entry name" value="OSCP"/>
    <property type="match status" value="1"/>
</dbReference>
<evidence type="ECO:0000256" key="3">
    <source>
        <dbReference type="ARBA" id="ARBA00022781"/>
    </source>
</evidence>
<keyword evidence="2" id="KW-0813">Transport</keyword>
<keyword evidence="6" id="KW-0066">ATP synthesis</keyword>
<evidence type="ECO:0000313" key="7">
    <source>
        <dbReference type="EMBL" id="GAF92091.1"/>
    </source>
</evidence>
<dbReference type="NCBIfam" id="TIGR01145">
    <property type="entry name" value="ATP_synt_delta"/>
    <property type="match status" value="1"/>
</dbReference>
<accession>X0TY75</accession>
<evidence type="ECO:0000256" key="1">
    <source>
        <dbReference type="ARBA" id="ARBA00004370"/>
    </source>
</evidence>